<dbReference type="EMBL" id="ML213595">
    <property type="protein sequence ID" value="TFK41078.1"/>
    <property type="molecule type" value="Genomic_DNA"/>
</dbReference>
<organism evidence="1 2">
    <name type="scientific">Crucibulum laeve</name>
    <dbReference type="NCBI Taxonomy" id="68775"/>
    <lineage>
        <taxon>Eukaryota</taxon>
        <taxon>Fungi</taxon>
        <taxon>Dikarya</taxon>
        <taxon>Basidiomycota</taxon>
        <taxon>Agaricomycotina</taxon>
        <taxon>Agaricomycetes</taxon>
        <taxon>Agaricomycetidae</taxon>
        <taxon>Agaricales</taxon>
        <taxon>Agaricineae</taxon>
        <taxon>Nidulariaceae</taxon>
        <taxon>Crucibulum</taxon>
    </lineage>
</organism>
<gene>
    <name evidence="1" type="ORF">BDQ12DRAFT_733410</name>
</gene>
<dbReference type="OrthoDB" id="2951834at2759"/>
<dbReference type="Proteomes" id="UP000308652">
    <property type="component" value="Unassembled WGS sequence"/>
</dbReference>
<sequence length="396" mass="45459">MATVPRPALASIPLELRLAIFDHFLYDHKLVRSNKQPSNAHISLLHTCTQFAYEAGQLAGYRKYISLRHERQITSFLKVMDQYDTSHITQIDVANDGRMVKDPQEANSQVVPVSELYLVLQNLKFLDTLRVFENHRARPLYDFHPGVRVIWAFEESLFPYQCRRELRSYEIHISPSTHIIALQNISSAKRQRLRLSGCLRLHTRKDIPNMRHLTITGVTGNFFDRIDAKPFGNSPLHTFEYAQGDRLGFEIRDRFLLSLLGDTSPHLRKLVLLGCNRLTSSALATCIQSTSRLEYFALSLITVDDWISSIIRSLPESLLVLKLKFRNALRRKITSLAADDLCASLESLFFRESPPLAVYLDLGGFIDDGRVEELKTTLVTSAVKLIFGRWEQYEHM</sequence>
<dbReference type="InterPro" id="IPR032675">
    <property type="entry name" value="LRR_dom_sf"/>
</dbReference>
<name>A0A5C3MBA1_9AGAR</name>
<evidence type="ECO:0008006" key="3">
    <source>
        <dbReference type="Google" id="ProtNLM"/>
    </source>
</evidence>
<dbReference type="SUPFAM" id="SSF52047">
    <property type="entry name" value="RNI-like"/>
    <property type="match status" value="1"/>
</dbReference>
<reference evidence="1 2" key="1">
    <citation type="journal article" date="2019" name="Nat. Ecol. Evol.">
        <title>Megaphylogeny resolves global patterns of mushroom evolution.</title>
        <authorList>
            <person name="Varga T."/>
            <person name="Krizsan K."/>
            <person name="Foldi C."/>
            <person name="Dima B."/>
            <person name="Sanchez-Garcia M."/>
            <person name="Sanchez-Ramirez S."/>
            <person name="Szollosi G.J."/>
            <person name="Szarkandi J.G."/>
            <person name="Papp V."/>
            <person name="Albert L."/>
            <person name="Andreopoulos W."/>
            <person name="Angelini C."/>
            <person name="Antonin V."/>
            <person name="Barry K.W."/>
            <person name="Bougher N.L."/>
            <person name="Buchanan P."/>
            <person name="Buyck B."/>
            <person name="Bense V."/>
            <person name="Catcheside P."/>
            <person name="Chovatia M."/>
            <person name="Cooper J."/>
            <person name="Damon W."/>
            <person name="Desjardin D."/>
            <person name="Finy P."/>
            <person name="Geml J."/>
            <person name="Haridas S."/>
            <person name="Hughes K."/>
            <person name="Justo A."/>
            <person name="Karasinski D."/>
            <person name="Kautmanova I."/>
            <person name="Kiss B."/>
            <person name="Kocsube S."/>
            <person name="Kotiranta H."/>
            <person name="LaButti K.M."/>
            <person name="Lechner B.E."/>
            <person name="Liimatainen K."/>
            <person name="Lipzen A."/>
            <person name="Lukacs Z."/>
            <person name="Mihaltcheva S."/>
            <person name="Morgado L.N."/>
            <person name="Niskanen T."/>
            <person name="Noordeloos M.E."/>
            <person name="Ohm R.A."/>
            <person name="Ortiz-Santana B."/>
            <person name="Ovrebo C."/>
            <person name="Racz N."/>
            <person name="Riley R."/>
            <person name="Savchenko A."/>
            <person name="Shiryaev A."/>
            <person name="Soop K."/>
            <person name="Spirin V."/>
            <person name="Szebenyi C."/>
            <person name="Tomsovsky M."/>
            <person name="Tulloss R.E."/>
            <person name="Uehling J."/>
            <person name="Grigoriev I.V."/>
            <person name="Vagvolgyi C."/>
            <person name="Papp T."/>
            <person name="Martin F.M."/>
            <person name="Miettinen O."/>
            <person name="Hibbett D.S."/>
            <person name="Nagy L.G."/>
        </authorList>
    </citation>
    <scope>NUCLEOTIDE SEQUENCE [LARGE SCALE GENOMIC DNA]</scope>
    <source>
        <strain evidence="1 2">CBS 166.37</strain>
    </source>
</reference>
<protein>
    <recommendedName>
        <fullName evidence="3">F-box domain-containing protein</fullName>
    </recommendedName>
</protein>
<keyword evidence="2" id="KW-1185">Reference proteome</keyword>
<proteinExistence type="predicted"/>
<accession>A0A5C3MBA1</accession>
<evidence type="ECO:0000313" key="1">
    <source>
        <dbReference type="EMBL" id="TFK41078.1"/>
    </source>
</evidence>
<dbReference type="AlphaFoldDB" id="A0A5C3MBA1"/>
<dbReference type="Gene3D" id="3.80.10.10">
    <property type="entry name" value="Ribonuclease Inhibitor"/>
    <property type="match status" value="1"/>
</dbReference>
<evidence type="ECO:0000313" key="2">
    <source>
        <dbReference type="Proteomes" id="UP000308652"/>
    </source>
</evidence>